<feature type="region of interest" description="Disordered" evidence="1">
    <location>
        <begin position="1"/>
        <end position="30"/>
    </location>
</feature>
<evidence type="ECO:0000256" key="1">
    <source>
        <dbReference type="SAM" id="MobiDB-lite"/>
    </source>
</evidence>
<accession>A0A418X3I3</accession>
<dbReference type="Proteomes" id="UP000285190">
    <property type="component" value="Unassembled WGS sequence"/>
</dbReference>
<keyword evidence="4" id="KW-1185">Reference proteome</keyword>
<gene>
    <name evidence="3" type="ORF">D3870_14255</name>
</gene>
<evidence type="ECO:0000259" key="2">
    <source>
        <dbReference type="PROSITE" id="PS51459"/>
    </source>
</evidence>
<dbReference type="SUPFAM" id="SSF140931">
    <property type="entry name" value="Fic-like"/>
    <property type="match status" value="1"/>
</dbReference>
<reference evidence="3 4" key="1">
    <citation type="submission" date="2018-09" db="EMBL/GenBank/DDBJ databases">
        <authorList>
            <person name="Zhu H."/>
        </authorList>
    </citation>
    <scope>NUCLEOTIDE SEQUENCE [LARGE SCALE GENOMIC DNA]</scope>
    <source>
        <strain evidence="3 4">K2R10-39</strain>
    </source>
</reference>
<protein>
    <submittedName>
        <fullName evidence="3">Fic family protein</fullName>
    </submittedName>
</protein>
<dbReference type="EMBL" id="QYUN01000002">
    <property type="protein sequence ID" value="RJG07009.1"/>
    <property type="molecule type" value="Genomic_DNA"/>
</dbReference>
<proteinExistence type="predicted"/>
<evidence type="ECO:0000313" key="4">
    <source>
        <dbReference type="Proteomes" id="UP000285190"/>
    </source>
</evidence>
<dbReference type="PROSITE" id="PS51459">
    <property type="entry name" value="FIDO"/>
    <property type="match status" value="1"/>
</dbReference>
<dbReference type="InterPro" id="IPR003812">
    <property type="entry name" value="Fido"/>
</dbReference>
<feature type="compositionally biased region" description="Polar residues" evidence="1">
    <location>
        <begin position="8"/>
        <end position="23"/>
    </location>
</feature>
<evidence type="ECO:0000313" key="3">
    <source>
        <dbReference type="EMBL" id="RJG07009.1"/>
    </source>
</evidence>
<comment type="caution">
    <text evidence="3">The sequence shown here is derived from an EMBL/GenBank/DDBJ whole genome shotgun (WGS) entry which is preliminary data.</text>
</comment>
<name>A0A418X3I3_9BURK</name>
<dbReference type="InterPro" id="IPR036597">
    <property type="entry name" value="Fido-like_dom_sf"/>
</dbReference>
<dbReference type="AlphaFoldDB" id="A0A418X3I3"/>
<feature type="domain" description="Fido" evidence="2">
    <location>
        <begin position="277"/>
        <end position="416"/>
    </location>
</feature>
<dbReference type="Gene3D" id="1.10.3290.10">
    <property type="entry name" value="Fido-like domain"/>
    <property type="match status" value="1"/>
</dbReference>
<sequence>MPAVIANNAFNASPHEPTTSSTHRPGAGSGMRQQLFEAWPQSSSVSSSQGAGRTELDIRQHSKLLDSTFRTIDAHMKQHPWKSTSHRQNAAFLVSLNEVCKQRNLGINPAIDAHVDFARLLKDAANACSDYTSKLAVPCANETFTILYDELNDNPHLQHIAPLNRARLSIDPCRIDAVEKSLQGSGIETKGNPLLAFLFDDETRYQYNMKSAWKMAMEDVHEPVDCDWLIRLHDLAIGKASDGPLEFRSTDDPPAAGFGLDKSVGNLSDKGEQEVREYLEEGKQFHQKANADIAHGWGLDGTSAFFSYTTKPADLRTVADGRLKKYHDRIALIGSSDDTLSVDKRIYAAIDLCQKLERLHPFMDGNCRTFGILLLNRLLVQQGQNLTMLDNPNKLDGYARGEIFDLVKQGQQWIKNGFPDERPAIASNDDLIRELEDSLRPASRSAPSFEESYTFSW</sequence>
<organism evidence="3 4">
    <name type="scientific">Noviherbaspirillum cavernae</name>
    <dbReference type="NCBI Taxonomy" id="2320862"/>
    <lineage>
        <taxon>Bacteria</taxon>
        <taxon>Pseudomonadati</taxon>
        <taxon>Pseudomonadota</taxon>
        <taxon>Betaproteobacteria</taxon>
        <taxon>Burkholderiales</taxon>
        <taxon>Oxalobacteraceae</taxon>
        <taxon>Noviherbaspirillum</taxon>
    </lineage>
</organism>